<accession>A0AA39Z5K9</accession>
<dbReference type="InterPro" id="IPR036188">
    <property type="entry name" value="FAD/NAD-bd_sf"/>
</dbReference>
<dbReference type="PANTHER" id="PTHR47469:SF2">
    <property type="entry name" value="OS06G0597600 PROTEIN"/>
    <property type="match status" value="1"/>
</dbReference>
<dbReference type="Gene3D" id="3.50.50.60">
    <property type="entry name" value="FAD/NAD(P)-binding domain"/>
    <property type="match status" value="1"/>
</dbReference>
<sequence>MAATTDTRTEGQKPEKLHFIIVGGSLGGLATGIALKALGHDTTILERNPTPLLHDQGAGIVAGGHALEFLQRYNRCQRQVVSVPSTCRQYLDRDGNVIHTVAASHDMSSWDLCYFLMRANYDRTSSPYCDVPPLDPSHGTAVHHHNRNVTSVLPQGSGVVVSWTSTTDPSVTGTLTADILIGADGPGSTIRSLFAPTERTYAGYCALRGTVPEHAATPSTLATFREKFTFFHANGLQILAYLIPGKNGTVQPGERLINFVYCTNFPQGSPGLEEILTDRHGRRHRITLPPGLTDAVAWERQKGIAREKLPPQFADIVCAAERPFVQAVTDVISPTNEFLNGRVVLIGDALAGFRPHTVASTAQAAYDAILYADFVGGRVSREEWKRKTMGYARFVQERGVRMGERSQFGGLGVDEMIRDRDEASEPVTEELFLPWAADI</sequence>
<evidence type="ECO:0000313" key="2">
    <source>
        <dbReference type="EMBL" id="KAK0664560.1"/>
    </source>
</evidence>
<dbReference type="SUPFAM" id="SSF54373">
    <property type="entry name" value="FAD-linked reductases, C-terminal domain"/>
    <property type="match status" value="1"/>
</dbReference>
<gene>
    <name evidence="2" type="ORF">QBC41DRAFT_380318</name>
</gene>
<protein>
    <recommendedName>
        <fullName evidence="1">2,6-dihydroxypyridine 3-monooxygenase substrate binding domain-containing protein</fullName>
    </recommendedName>
</protein>
<comment type="caution">
    <text evidence="2">The sequence shown here is derived from an EMBL/GenBank/DDBJ whole genome shotgun (WGS) entry which is preliminary data.</text>
</comment>
<dbReference type="InterPro" id="IPR053212">
    <property type="entry name" value="DHP_3-monooxygenase"/>
</dbReference>
<organism evidence="2 3">
    <name type="scientific">Cercophora samala</name>
    <dbReference type="NCBI Taxonomy" id="330535"/>
    <lineage>
        <taxon>Eukaryota</taxon>
        <taxon>Fungi</taxon>
        <taxon>Dikarya</taxon>
        <taxon>Ascomycota</taxon>
        <taxon>Pezizomycotina</taxon>
        <taxon>Sordariomycetes</taxon>
        <taxon>Sordariomycetidae</taxon>
        <taxon>Sordariales</taxon>
        <taxon>Lasiosphaeriaceae</taxon>
        <taxon>Cercophora</taxon>
    </lineage>
</organism>
<reference evidence="2" key="1">
    <citation type="submission" date="2023-06" db="EMBL/GenBank/DDBJ databases">
        <title>Genome-scale phylogeny and comparative genomics of the fungal order Sordariales.</title>
        <authorList>
            <consortium name="Lawrence Berkeley National Laboratory"/>
            <person name="Hensen N."/>
            <person name="Bonometti L."/>
            <person name="Westerberg I."/>
            <person name="Brannstrom I.O."/>
            <person name="Guillou S."/>
            <person name="Cros-Aarteil S."/>
            <person name="Calhoun S."/>
            <person name="Haridas S."/>
            <person name="Kuo A."/>
            <person name="Mondo S."/>
            <person name="Pangilinan J."/>
            <person name="Riley R."/>
            <person name="Labutti K."/>
            <person name="Andreopoulos B."/>
            <person name="Lipzen A."/>
            <person name="Chen C."/>
            <person name="Yanf M."/>
            <person name="Daum C."/>
            <person name="Ng V."/>
            <person name="Clum A."/>
            <person name="Steindorff A."/>
            <person name="Ohm R."/>
            <person name="Martin F."/>
            <person name="Silar P."/>
            <person name="Natvig D."/>
            <person name="Lalanne C."/>
            <person name="Gautier V."/>
            <person name="Ament-Velasquez S.L."/>
            <person name="Kruys A."/>
            <person name="Hutchinson M.I."/>
            <person name="Powell A.J."/>
            <person name="Barry K."/>
            <person name="Miller A.N."/>
            <person name="Grigoriev I.V."/>
            <person name="Debuchy R."/>
            <person name="Gladieux P."/>
            <person name="Thoren M.H."/>
            <person name="Johannesson H."/>
        </authorList>
    </citation>
    <scope>NUCLEOTIDE SEQUENCE</scope>
    <source>
        <strain evidence="2">CBS 307.81</strain>
    </source>
</reference>
<dbReference type="InterPro" id="IPR054707">
    <property type="entry name" value="DhpH_subs-bd"/>
</dbReference>
<dbReference type="Gene3D" id="3.30.9.60">
    <property type="match status" value="1"/>
</dbReference>
<evidence type="ECO:0000259" key="1">
    <source>
        <dbReference type="Pfam" id="PF22607"/>
    </source>
</evidence>
<dbReference type="PANTHER" id="PTHR47469">
    <property type="entry name" value="MONOOXYGENASE-LIKE"/>
    <property type="match status" value="1"/>
</dbReference>
<dbReference type="EMBL" id="JAULSY010000119">
    <property type="protein sequence ID" value="KAK0664560.1"/>
    <property type="molecule type" value="Genomic_DNA"/>
</dbReference>
<dbReference type="AlphaFoldDB" id="A0AA39Z5K9"/>
<evidence type="ECO:0000313" key="3">
    <source>
        <dbReference type="Proteomes" id="UP001174997"/>
    </source>
</evidence>
<feature type="domain" description="2,6-dihydroxypyridine 3-monooxygenase substrate binding" evidence="1">
    <location>
        <begin position="201"/>
        <end position="330"/>
    </location>
</feature>
<name>A0AA39Z5K9_9PEZI</name>
<dbReference type="SUPFAM" id="SSF51905">
    <property type="entry name" value="FAD/NAD(P)-binding domain"/>
    <property type="match status" value="1"/>
</dbReference>
<dbReference type="PRINTS" id="PR00420">
    <property type="entry name" value="RNGMNOXGNASE"/>
</dbReference>
<proteinExistence type="predicted"/>
<keyword evidence="3" id="KW-1185">Reference proteome</keyword>
<dbReference type="Pfam" id="PF22607">
    <property type="entry name" value="FAD_binding-like"/>
    <property type="match status" value="1"/>
</dbReference>
<dbReference type="Proteomes" id="UP001174997">
    <property type="component" value="Unassembled WGS sequence"/>
</dbReference>